<feature type="domain" description="DUF4440" evidence="1">
    <location>
        <begin position="31"/>
        <end position="150"/>
    </location>
</feature>
<dbReference type="InterPro" id="IPR032710">
    <property type="entry name" value="NTF2-like_dom_sf"/>
</dbReference>
<dbReference type="InterPro" id="IPR027843">
    <property type="entry name" value="DUF4440"/>
</dbReference>
<dbReference type="Proteomes" id="UP000488299">
    <property type="component" value="Unassembled WGS sequence"/>
</dbReference>
<reference evidence="2 3" key="1">
    <citation type="submission" date="2019-10" db="EMBL/GenBank/DDBJ databases">
        <title>Rudanella paleaurantiibacter sp. nov., isolated from sludge.</title>
        <authorList>
            <person name="Xu S.Q."/>
        </authorList>
    </citation>
    <scope>NUCLEOTIDE SEQUENCE [LARGE SCALE GENOMIC DNA]</scope>
    <source>
        <strain evidence="2 3">HX-22-17</strain>
    </source>
</reference>
<keyword evidence="3" id="KW-1185">Reference proteome</keyword>
<protein>
    <submittedName>
        <fullName evidence="2">SgcJ/EcaC family oxidoreductase</fullName>
    </submittedName>
</protein>
<dbReference type="InterPro" id="IPR011944">
    <property type="entry name" value="Steroid_delta5-4_isomerase"/>
</dbReference>
<dbReference type="RefSeq" id="WP_152124007.1">
    <property type="nucleotide sequence ID" value="NZ_WELI01000003.1"/>
</dbReference>
<sequence>MKYLLCVGLTVALLNTAFGQSADKKADEVAIRATIDAMGKSWANHNYADIANWATPDIDWVNIVGMWWKGREEVRLAHQAFHDTFFKNTPWTLKNVTVRFVTPDVAIAHVLSHIGTYFPPDGIDHGTNKRPETDDMATLVLVKQSGKWLITAGENVEINEQAAADNPVNRARH</sequence>
<evidence type="ECO:0000313" key="2">
    <source>
        <dbReference type="EMBL" id="KAB7731018.1"/>
    </source>
</evidence>
<organism evidence="2 3">
    <name type="scientific">Rudanella paleaurantiibacter</name>
    <dbReference type="NCBI Taxonomy" id="2614655"/>
    <lineage>
        <taxon>Bacteria</taxon>
        <taxon>Pseudomonadati</taxon>
        <taxon>Bacteroidota</taxon>
        <taxon>Cytophagia</taxon>
        <taxon>Cytophagales</taxon>
        <taxon>Cytophagaceae</taxon>
        <taxon>Rudanella</taxon>
    </lineage>
</organism>
<dbReference type="AlphaFoldDB" id="A0A7J5TZU9"/>
<name>A0A7J5TZU9_9BACT</name>
<dbReference type="Gene3D" id="3.10.450.50">
    <property type="match status" value="1"/>
</dbReference>
<evidence type="ECO:0000259" key="1">
    <source>
        <dbReference type="Pfam" id="PF14534"/>
    </source>
</evidence>
<dbReference type="EMBL" id="WELI01000003">
    <property type="protein sequence ID" value="KAB7731018.1"/>
    <property type="molecule type" value="Genomic_DNA"/>
</dbReference>
<dbReference type="Pfam" id="PF14534">
    <property type="entry name" value="DUF4440"/>
    <property type="match status" value="1"/>
</dbReference>
<comment type="caution">
    <text evidence="2">The sequence shown here is derived from an EMBL/GenBank/DDBJ whole genome shotgun (WGS) entry which is preliminary data.</text>
</comment>
<proteinExistence type="predicted"/>
<accession>A0A7J5TZU9</accession>
<evidence type="ECO:0000313" key="3">
    <source>
        <dbReference type="Proteomes" id="UP000488299"/>
    </source>
</evidence>
<dbReference type="NCBIfam" id="TIGR02246">
    <property type="entry name" value="SgcJ/EcaC family oxidoreductase"/>
    <property type="match status" value="1"/>
</dbReference>
<dbReference type="SUPFAM" id="SSF54427">
    <property type="entry name" value="NTF2-like"/>
    <property type="match status" value="1"/>
</dbReference>
<gene>
    <name evidence="2" type="ORF">F5984_09330</name>
</gene>